<organism evidence="2 3">
    <name type="scientific">Strongyloides papillosus</name>
    <name type="common">Intestinal threadworm</name>
    <dbReference type="NCBI Taxonomy" id="174720"/>
    <lineage>
        <taxon>Eukaryota</taxon>
        <taxon>Metazoa</taxon>
        <taxon>Ecdysozoa</taxon>
        <taxon>Nematoda</taxon>
        <taxon>Chromadorea</taxon>
        <taxon>Rhabditida</taxon>
        <taxon>Tylenchina</taxon>
        <taxon>Panagrolaimomorpha</taxon>
        <taxon>Strongyloidoidea</taxon>
        <taxon>Strongyloididae</taxon>
        <taxon>Strongyloides</taxon>
    </lineage>
</organism>
<keyword evidence="2" id="KW-1185">Reference proteome</keyword>
<evidence type="ECO:0000313" key="2">
    <source>
        <dbReference type="Proteomes" id="UP000046392"/>
    </source>
</evidence>
<reference evidence="3" key="1">
    <citation type="submission" date="2017-02" db="UniProtKB">
        <authorList>
            <consortium name="WormBaseParasite"/>
        </authorList>
    </citation>
    <scope>IDENTIFICATION</scope>
</reference>
<accession>A0A0N5BKA4</accession>
<evidence type="ECO:0000313" key="3">
    <source>
        <dbReference type="WBParaSite" id="SPAL_0000636400.1"/>
    </source>
</evidence>
<dbReference type="AlphaFoldDB" id="A0A0N5BKA4"/>
<protein>
    <submittedName>
        <fullName evidence="3">Invertebrate defensins family profile domain-containing protein</fullName>
    </submittedName>
</protein>
<dbReference type="SUPFAM" id="SSF57095">
    <property type="entry name" value="Scorpion toxin-like"/>
    <property type="match status" value="1"/>
</dbReference>
<dbReference type="WBParaSite" id="SPAL_0000636400.1">
    <property type="protein sequence ID" value="SPAL_0000636400.1"/>
    <property type="gene ID" value="SPAL_0000636400"/>
</dbReference>
<keyword evidence="1" id="KW-0732">Signal</keyword>
<proteinExistence type="predicted"/>
<sequence>MKCFLRLIIFLLFLTRLSREINQNKYAICENLLFSNTDCNEYCSETDHPYGICVRKIFNDVCLCFDKPLPEENDDTITKESD</sequence>
<dbReference type="Proteomes" id="UP000046392">
    <property type="component" value="Unplaced"/>
</dbReference>
<dbReference type="InterPro" id="IPR036574">
    <property type="entry name" value="Scorpion_toxin-like_sf"/>
</dbReference>
<name>A0A0N5BKA4_STREA</name>
<feature type="chain" id="PRO_5005894425" evidence="1">
    <location>
        <begin position="20"/>
        <end position="82"/>
    </location>
</feature>
<evidence type="ECO:0000256" key="1">
    <source>
        <dbReference type="SAM" id="SignalP"/>
    </source>
</evidence>
<feature type="signal peptide" evidence="1">
    <location>
        <begin position="1"/>
        <end position="19"/>
    </location>
</feature>